<reference evidence="3" key="1">
    <citation type="journal article" date="2013" name="Nature">
        <title>Draft genome of the wheat A-genome progenitor Triticum urartu.</title>
        <authorList>
            <person name="Ling H.Q."/>
            <person name="Zhao S."/>
            <person name="Liu D."/>
            <person name="Wang J."/>
            <person name="Sun H."/>
            <person name="Zhang C."/>
            <person name="Fan H."/>
            <person name="Li D."/>
            <person name="Dong L."/>
            <person name="Tao Y."/>
            <person name="Gao C."/>
            <person name="Wu H."/>
            <person name="Li Y."/>
            <person name="Cui Y."/>
            <person name="Guo X."/>
            <person name="Zheng S."/>
            <person name="Wang B."/>
            <person name="Yu K."/>
            <person name="Liang Q."/>
            <person name="Yang W."/>
            <person name="Lou X."/>
            <person name="Chen J."/>
            <person name="Feng M."/>
            <person name="Jian J."/>
            <person name="Zhang X."/>
            <person name="Luo G."/>
            <person name="Jiang Y."/>
            <person name="Liu J."/>
            <person name="Wang Z."/>
            <person name="Sha Y."/>
            <person name="Zhang B."/>
            <person name="Wu H."/>
            <person name="Tang D."/>
            <person name="Shen Q."/>
            <person name="Xue P."/>
            <person name="Zou S."/>
            <person name="Wang X."/>
            <person name="Liu X."/>
            <person name="Wang F."/>
            <person name="Yang Y."/>
            <person name="An X."/>
            <person name="Dong Z."/>
            <person name="Zhang K."/>
            <person name="Zhang X."/>
            <person name="Luo M.C."/>
            <person name="Dvorak J."/>
            <person name="Tong Y."/>
            <person name="Wang J."/>
            <person name="Yang H."/>
            <person name="Li Z."/>
            <person name="Wang D."/>
            <person name="Zhang A."/>
            <person name="Wang J."/>
        </authorList>
    </citation>
    <scope>NUCLEOTIDE SEQUENCE</scope>
    <source>
        <strain evidence="3">cv. G1812</strain>
    </source>
</reference>
<accession>A0A8R7QL58</accession>
<dbReference type="EnsemblPlants" id="TuG1812G0600001282.01.T02">
    <property type="protein sequence ID" value="TuG1812G0600001282.01.T02"/>
    <property type="gene ID" value="TuG1812G0600001282.01"/>
</dbReference>
<dbReference type="AlphaFoldDB" id="A0A8R7QL58"/>
<keyword evidence="1" id="KW-0812">Transmembrane</keyword>
<dbReference type="Gramene" id="TuG1812G0600001282.01.T02">
    <property type="protein sequence ID" value="TuG1812G0600001282.01.T02"/>
    <property type="gene ID" value="TuG1812G0600001282.01"/>
</dbReference>
<evidence type="ECO:0000313" key="2">
    <source>
        <dbReference type="EnsemblPlants" id="TuG1812G0600001282.01.T02"/>
    </source>
</evidence>
<feature type="transmembrane region" description="Helical" evidence="1">
    <location>
        <begin position="6"/>
        <end position="25"/>
    </location>
</feature>
<evidence type="ECO:0000313" key="3">
    <source>
        <dbReference type="Proteomes" id="UP000015106"/>
    </source>
</evidence>
<evidence type="ECO:0000256" key="1">
    <source>
        <dbReference type="SAM" id="Phobius"/>
    </source>
</evidence>
<dbReference type="Proteomes" id="UP000015106">
    <property type="component" value="Chromosome 6"/>
</dbReference>
<keyword evidence="3" id="KW-1185">Reference proteome</keyword>
<name>A0A8R7QL58_TRIUA</name>
<reference evidence="2" key="2">
    <citation type="submission" date="2018-03" db="EMBL/GenBank/DDBJ databases">
        <title>The Triticum urartu genome reveals the dynamic nature of wheat genome evolution.</title>
        <authorList>
            <person name="Ling H."/>
            <person name="Ma B."/>
            <person name="Shi X."/>
            <person name="Liu H."/>
            <person name="Dong L."/>
            <person name="Sun H."/>
            <person name="Cao Y."/>
            <person name="Gao Q."/>
            <person name="Zheng S."/>
            <person name="Li Y."/>
            <person name="Yu Y."/>
            <person name="Du H."/>
            <person name="Qi M."/>
            <person name="Li Y."/>
            <person name="Yu H."/>
            <person name="Cui Y."/>
            <person name="Wang N."/>
            <person name="Chen C."/>
            <person name="Wu H."/>
            <person name="Zhao Y."/>
            <person name="Zhang J."/>
            <person name="Li Y."/>
            <person name="Zhou W."/>
            <person name="Zhang B."/>
            <person name="Hu W."/>
            <person name="Eijk M."/>
            <person name="Tang J."/>
            <person name="Witsenboer H."/>
            <person name="Zhao S."/>
            <person name="Li Z."/>
            <person name="Zhang A."/>
            <person name="Wang D."/>
            <person name="Liang C."/>
        </authorList>
    </citation>
    <scope>NUCLEOTIDE SEQUENCE [LARGE SCALE GENOMIC DNA]</scope>
    <source>
        <strain evidence="2">cv. G1812</strain>
    </source>
</reference>
<organism evidence="2 3">
    <name type="scientific">Triticum urartu</name>
    <name type="common">Red wild einkorn</name>
    <name type="synonym">Crithodium urartu</name>
    <dbReference type="NCBI Taxonomy" id="4572"/>
    <lineage>
        <taxon>Eukaryota</taxon>
        <taxon>Viridiplantae</taxon>
        <taxon>Streptophyta</taxon>
        <taxon>Embryophyta</taxon>
        <taxon>Tracheophyta</taxon>
        <taxon>Spermatophyta</taxon>
        <taxon>Magnoliopsida</taxon>
        <taxon>Liliopsida</taxon>
        <taxon>Poales</taxon>
        <taxon>Poaceae</taxon>
        <taxon>BOP clade</taxon>
        <taxon>Pooideae</taxon>
        <taxon>Triticodae</taxon>
        <taxon>Triticeae</taxon>
        <taxon>Triticinae</taxon>
        <taxon>Triticum</taxon>
    </lineage>
</organism>
<keyword evidence="1" id="KW-1133">Transmembrane helix</keyword>
<reference evidence="2" key="3">
    <citation type="submission" date="2022-06" db="UniProtKB">
        <authorList>
            <consortium name="EnsemblPlants"/>
        </authorList>
    </citation>
    <scope>IDENTIFICATION</scope>
</reference>
<protein>
    <submittedName>
        <fullName evidence="2">Uncharacterized protein</fullName>
    </submittedName>
</protein>
<sequence length="60" mass="6765">MDNEGWDLGLTLFKIVVLFGSLPFYRHQTAHKISLGCLYHQFDGFQPNCANSGVRTVHAL</sequence>
<keyword evidence="1" id="KW-0472">Membrane</keyword>
<proteinExistence type="predicted"/>